<evidence type="ECO:0000256" key="2">
    <source>
        <dbReference type="SAM" id="Phobius"/>
    </source>
</evidence>
<keyword evidence="2" id="KW-0472">Membrane</keyword>
<evidence type="ECO:0000313" key="3">
    <source>
        <dbReference type="EMBL" id="CAB9510805.1"/>
    </source>
</evidence>
<dbReference type="PANTHER" id="PTHR48059">
    <property type="entry name" value="POLYGALACTURONASE INHIBITOR 1"/>
    <property type="match status" value="1"/>
</dbReference>
<name>A0A9N8HFW0_9STRA</name>
<dbReference type="EMBL" id="CAICTM010000452">
    <property type="protein sequence ID" value="CAB9510805.1"/>
    <property type="molecule type" value="Genomic_DNA"/>
</dbReference>
<accession>A0A9N8HFW0</accession>
<dbReference type="InterPro" id="IPR032675">
    <property type="entry name" value="LRR_dom_sf"/>
</dbReference>
<comment type="subcellular location">
    <subcellularLocation>
        <location evidence="1">Cell envelope</location>
    </subcellularLocation>
</comment>
<organism evidence="3 4">
    <name type="scientific">Seminavis robusta</name>
    <dbReference type="NCBI Taxonomy" id="568900"/>
    <lineage>
        <taxon>Eukaryota</taxon>
        <taxon>Sar</taxon>
        <taxon>Stramenopiles</taxon>
        <taxon>Ochrophyta</taxon>
        <taxon>Bacillariophyta</taxon>
        <taxon>Bacillariophyceae</taxon>
        <taxon>Bacillariophycidae</taxon>
        <taxon>Naviculales</taxon>
        <taxon>Naviculaceae</taxon>
        <taxon>Seminavis</taxon>
    </lineage>
</organism>
<keyword evidence="2" id="KW-1133">Transmembrane helix</keyword>
<dbReference type="InterPro" id="IPR051848">
    <property type="entry name" value="PGIP"/>
</dbReference>
<keyword evidence="2" id="KW-0812">Transmembrane</keyword>
<keyword evidence="4" id="KW-1185">Reference proteome</keyword>
<protein>
    <submittedName>
        <fullName evidence="3">Leucine Rich Repeat</fullName>
    </submittedName>
</protein>
<proteinExistence type="predicted"/>
<dbReference type="PANTHER" id="PTHR48059:SF30">
    <property type="entry name" value="OS06G0587000 PROTEIN"/>
    <property type="match status" value="1"/>
</dbReference>
<dbReference type="OrthoDB" id="56993at2759"/>
<evidence type="ECO:0000256" key="1">
    <source>
        <dbReference type="ARBA" id="ARBA00004196"/>
    </source>
</evidence>
<reference evidence="3" key="1">
    <citation type="submission" date="2020-06" db="EMBL/GenBank/DDBJ databases">
        <authorList>
            <consortium name="Plant Systems Biology data submission"/>
        </authorList>
    </citation>
    <scope>NUCLEOTIDE SEQUENCE</scope>
    <source>
        <strain evidence="3">D6</strain>
    </source>
</reference>
<feature type="transmembrane region" description="Helical" evidence="2">
    <location>
        <begin position="86"/>
        <end position="111"/>
    </location>
</feature>
<evidence type="ECO:0000313" key="4">
    <source>
        <dbReference type="Proteomes" id="UP001153069"/>
    </source>
</evidence>
<dbReference type="Proteomes" id="UP001153069">
    <property type="component" value="Unassembled WGS sequence"/>
</dbReference>
<dbReference type="AlphaFoldDB" id="A0A9N8HFW0"/>
<comment type="caution">
    <text evidence="3">The sequence shown here is derived from an EMBL/GenBank/DDBJ whole genome shotgun (WGS) entry which is preliminary data.</text>
</comment>
<dbReference type="Gene3D" id="3.80.10.10">
    <property type="entry name" value="Ribonuclease Inhibitor"/>
    <property type="match status" value="1"/>
</dbReference>
<sequence length="324" mass="36308">MIPLTLSQRTGFLISTLRAKPRFRLSSLRRRRWLFFGAPPNRRQLPKTDAEGNENAGDCLYNCSISLTPPTRLNLFQMIRPRKRSIALILVFLCFGFTLCLAIAGMTMSIASQDHSIALSLVPTGLSFSESLPVYTQAALKDKTSPQSRALDWLSNRPGYPRLERWRKLQLYAIATFYFAYKGDQWWDNDQVRWWSHTVTECEWGDRGNGANTCDNGRITSLSLESQKERISGATTLPELALLSSLENLKISLTDLPTDLAEVLPSELATLTSLKGIRVFGNSIHGQLGSYLGDFQQLTNLNLGSNELTGPIPSSRLPSLRYCT</sequence>
<gene>
    <name evidence="3" type="ORF">SEMRO_453_G146190.1</name>
</gene>
<dbReference type="SUPFAM" id="SSF52047">
    <property type="entry name" value="RNI-like"/>
    <property type="match status" value="1"/>
</dbReference>